<keyword evidence="2" id="KW-1185">Reference proteome</keyword>
<evidence type="ECO:0000313" key="1">
    <source>
        <dbReference type="EMBL" id="MDH6107048.1"/>
    </source>
</evidence>
<dbReference type="EMBL" id="JANQDF010000148">
    <property type="protein sequence ID" value="MDH6107048.1"/>
    <property type="molecule type" value="Genomic_DNA"/>
</dbReference>
<evidence type="ECO:0008006" key="3">
    <source>
        <dbReference type="Google" id="ProtNLM"/>
    </source>
</evidence>
<gene>
    <name evidence="1" type="ORF">NWP22_14440</name>
</gene>
<dbReference type="RefSeq" id="WP_280802024.1">
    <property type="nucleotide sequence ID" value="NZ_JANQDF010000148.1"/>
</dbReference>
<dbReference type="Proteomes" id="UP001159386">
    <property type="component" value="Unassembled WGS sequence"/>
</dbReference>
<reference evidence="1 2" key="1">
    <citation type="journal article" date="2023" name="J. Phycol.">
        <title>Chrysosporum ovalisporum is synonymous with the true-branching cyanobacterium Umezakia natans (Nostocales/Aphanizomenonaceae).</title>
        <authorList>
            <person name="McGregor G.B."/>
            <person name="Sendall B.C."/>
            <person name="Niiyama Y."/>
            <person name="Tuji A."/>
            <person name="Willis A."/>
        </authorList>
    </citation>
    <scope>NUCLEOTIDE SEQUENCE [LARGE SCALE GENOMIC DNA]</scope>
    <source>
        <strain evidence="1 2">CS-531</strain>
    </source>
</reference>
<name>A0ABT6KH63_9CYAN</name>
<comment type="caution">
    <text evidence="1">The sequence shown here is derived from an EMBL/GenBank/DDBJ whole genome shotgun (WGS) entry which is preliminary data.</text>
</comment>
<sequence>MHQGTLFKLPDTAQKFIPEADCKPDFVYEQEAIAIFCDGSVHDSPEQKKQDQIQRDNLRYNTSYQVITLRYDQDWREKLNILPRF</sequence>
<accession>A0ABT6KH63</accession>
<protein>
    <recommendedName>
        <fullName evidence="3">DUF559 domain-containing protein</fullName>
    </recommendedName>
</protein>
<organism evidence="1 2">
    <name type="scientific">Anabaenopsis tanganyikae CS-531</name>
    <dbReference type="NCBI Taxonomy" id="2785304"/>
    <lineage>
        <taxon>Bacteria</taxon>
        <taxon>Bacillati</taxon>
        <taxon>Cyanobacteriota</taxon>
        <taxon>Cyanophyceae</taxon>
        <taxon>Nostocales</taxon>
        <taxon>Nodulariaceae</taxon>
        <taxon>Anabaenopsis</taxon>
        <taxon>Anabaenopsis tanganyikae</taxon>
    </lineage>
</organism>
<proteinExistence type="predicted"/>
<evidence type="ECO:0000313" key="2">
    <source>
        <dbReference type="Proteomes" id="UP001159386"/>
    </source>
</evidence>
<dbReference type="Gene3D" id="3.40.960.10">
    <property type="entry name" value="VSR Endonuclease"/>
    <property type="match status" value="1"/>
</dbReference>